<reference evidence="3" key="1">
    <citation type="submission" date="2019-02" db="EMBL/GenBank/DDBJ databases">
        <title>Average Nucleotide Identity (ANI) for Rapid Identification of Enteric Bacteria using Whole Genome Sequence (WGS).</title>
        <authorList>
            <person name="Dinsmore B."/>
            <person name="Lane C."/>
            <person name="Rowe L."/>
        </authorList>
    </citation>
    <scope>NUCLEOTIDE SEQUENCE</scope>
    <source>
        <strain evidence="3">04-0440</strain>
    </source>
</reference>
<dbReference type="EMBL" id="CP035676">
    <property type="protein sequence ID" value="QXY84066.1"/>
    <property type="molecule type" value="Genomic_DNA"/>
</dbReference>
<evidence type="ECO:0000313" key="3">
    <source>
        <dbReference type="EMBL" id="QXY84066.1"/>
    </source>
</evidence>
<protein>
    <recommendedName>
        <fullName evidence="2">Lysine-specific metallo-endopeptidase domain-containing protein</fullName>
    </recommendedName>
</protein>
<accession>A0A8F8FMJ7</accession>
<feature type="compositionally biased region" description="Basic and acidic residues" evidence="1">
    <location>
        <begin position="7"/>
        <end position="20"/>
    </location>
</feature>
<dbReference type="GO" id="GO:0004222">
    <property type="term" value="F:metalloendopeptidase activity"/>
    <property type="evidence" value="ECO:0007669"/>
    <property type="project" value="InterPro"/>
</dbReference>
<sequence>MSNNGSSKEKENGSSQAETEKQKECVKEFIVTDQFKVMMDNVFSETKKVLIKRYNNLKNWTDIDKEEFYDIFGVCGDKTKITSGYIEKGQKGKKSEIISAHDFMLNSVLRLIEIYNNISVDNRVCKNGENLYGNFINNTHIKDGSARVNEHQTIGLTPEGDKTQPIKKETSKGEVTIYHNGYNEQLRIEILQRFKKKPVWGHNSRISTLCHELSHFSRYCVDGKHYGGMGTKDSPTETYDPNFDYEGYADNLVIKHDPAVFENAYSIEKYFEIKPE</sequence>
<proteinExistence type="predicted"/>
<dbReference type="SMART" id="SM01351">
    <property type="entry name" value="Aspzincin_M35"/>
    <property type="match status" value="1"/>
</dbReference>
<feature type="region of interest" description="Disordered" evidence="1">
    <location>
        <begin position="1"/>
        <end position="20"/>
    </location>
</feature>
<name>A0A8F8FMJ7_SALBN</name>
<dbReference type="AlphaFoldDB" id="A0A8F8FMJ7"/>
<organism evidence="3">
    <name type="scientific">Salmonella bongori</name>
    <dbReference type="NCBI Taxonomy" id="54736"/>
    <lineage>
        <taxon>Bacteria</taxon>
        <taxon>Pseudomonadati</taxon>
        <taxon>Pseudomonadota</taxon>
        <taxon>Gammaproteobacteria</taxon>
        <taxon>Enterobacterales</taxon>
        <taxon>Enterobacteriaceae</taxon>
        <taxon>Salmonella</taxon>
    </lineage>
</organism>
<evidence type="ECO:0000256" key="1">
    <source>
        <dbReference type="SAM" id="MobiDB-lite"/>
    </source>
</evidence>
<dbReference type="RefSeq" id="WP_219349601.1">
    <property type="nucleotide sequence ID" value="NZ_CP035676.1"/>
</dbReference>
<evidence type="ECO:0000259" key="2">
    <source>
        <dbReference type="SMART" id="SM01351"/>
    </source>
</evidence>
<feature type="domain" description="Lysine-specific metallo-endopeptidase" evidence="2">
    <location>
        <begin position="55"/>
        <end position="272"/>
    </location>
</feature>
<gene>
    <name evidence="3" type="ORF">EWI73_08980</name>
</gene>
<dbReference type="InterPro" id="IPR029463">
    <property type="entry name" value="Lys_MEP"/>
</dbReference>